<dbReference type="GeneID" id="116413291"/>
<keyword evidence="2" id="KW-1185">Reference proteome</keyword>
<protein>
    <submittedName>
        <fullName evidence="3">Uncharacterized protein LOC116413291 isoform X2</fullName>
    </submittedName>
</protein>
<evidence type="ECO:0000256" key="1">
    <source>
        <dbReference type="SAM" id="SignalP"/>
    </source>
</evidence>
<dbReference type="Proteomes" id="UP001652740">
    <property type="component" value="Unplaced"/>
</dbReference>
<feature type="chain" id="PRO_5045625393" evidence="1">
    <location>
        <begin position="26"/>
        <end position="174"/>
    </location>
</feature>
<dbReference type="RefSeq" id="XP_052752545.1">
    <property type="nucleotide sequence ID" value="XM_052896585.1"/>
</dbReference>
<accession>A0ABM3MMS0</accession>
<name>A0ABM3MMS0_GALME</name>
<feature type="signal peptide" evidence="1">
    <location>
        <begin position="1"/>
        <end position="25"/>
    </location>
</feature>
<gene>
    <name evidence="3" type="primary">LOC116413291</name>
</gene>
<reference evidence="3" key="1">
    <citation type="submission" date="2025-08" db="UniProtKB">
        <authorList>
            <consortium name="RefSeq"/>
        </authorList>
    </citation>
    <scope>IDENTIFICATION</scope>
    <source>
        <tissue evidence="3">Whole larvae</tissue>
    </source>
</reference>
<evidence type="ECO:0000313" key="2">
    <source>
        <dbReference type="Proteomes" id="UP001652740"/>
    </source>
</evidence>
<sequence length="174" mass="20936">MLKELLMERIITLFLLQLAILVTNQNDLPWNKWSWSIPQKPIENFFRRQQNMPVKTPEFECKCPPHEECVVEFKINEYIIEFLNLRRVLKNDEAKIYQKEIKKIQQSTFPAKEIIKDRQRRRRSQDFTEVDCCCPPRTAMMPTFITEQKFDEAVDKFNKKKDPPSTNHARFSNK</sequence>
<proteinExistence type="predicted"/>
<keyword evidence="1" id="KW-0732">Signal</keyword>
<evidence type="ECO:0000313" key="3">
    <source>
        <dbReference type="RefSeq" id="XP_052752545.1"/>
    </source>
</evidence>
<organism evidence="2 3">
    <name type="scientific">Galleria mellonella</name>
    <name type="common">Greater wax moth</name>
    <dbReference type="NCBI Taxonomy" id="7137"/>
    <lineage>
        <taxon>Eukaryota</taxon>
        <taxon>Metazoa</taxon>
        <taxon>Ecdysozoa</taxon>
        <taxon>Arthropoda</taxon>
        <taxon>Hexapoda</taxon>
        <taxon>Insecta</taxon>
        <taxon>Pterygota</taxon>
        <taxon>Neoptera</taxon>
        <taxon>Endopterygota</taxon>
        <taxon>Lepidoptera</taxon>
        <taxon>Glossata</taxon>
        <taxon>Ditrysia</taxon>
        <taxon>Pyraloidea</taxon>
        <taxon>Pyralidae</taxon>
        <taxon>Galleriinae</taxon>
        <taxon>Galleria</taxon>
    </lineage>
</organism>